<feature type="domain" description="MurNAc-LAA" evidence="5">
    <location>
        <begin position="116"/>
        <end position="265"/>
    </location>
</feature>
<dbReference type="CDD" id="cd02696">
    <property type="entry name" value="MurNAc-LAA"/>
    <property type="match status" value="1"/>
</dbReference>
<keyword evidence="3" id="KW-0378">Hydrolase</keyword>
<dbReference type="SUPFAM" id="SSF53187">
    <property type="entry name" value="Zn-dependent exopeptidases"/>
    <property type="match status" value="1"/>
</dbReference>
<evidence type="ECO:0000259" key="5">
    <source>
        <dbReference type="SMART" id="SM00646"/>
    </source>
</evidence>
<dbReference type="SMART" id="SM00646">
    <property type="entry name" value="Ami_3"/>
    <property type="match status" value="1"/>
</dbReference>
<organism evidence="6 7">
    <name type="scientific">Skermanella cutis</name>
    <dbReference type="NCBI Taxonomy" id="2775420"/>
    <lineage>
        <taxon>Bacteria</taxon>
        <taxon>Pseudomonadati</taxon>
        <taxon>Pseudomonadota</taxon>
        <taxon>Alphaproteobacteria</taxon>
        <taxon>Rhodospirillales</taxon>
        <taxon>Azospirillaceae</taxon>
        <taxon>Skermanella</taxon>
    </lineage>
</organism>
<proteinExistence type="predicted"/>
<evidence type="ECO:0000313" key="7">
    <source>
        <dbReference type="Proteomes" id="UP000595197"/>
    </source>
</evidence>
<reference evidence="6" key="1">
    <citation type="submission" date="2021-02" db="EMBL/GenBank/DDBJ databases">
        <title>Skermanella TT6 skin isolate.</title>
        <authorList>
            <person name="Lee K."/>
            <person name="Ganzorig M."/>
        </authorList>
    </citation>
    <scope>NUCLEOTIDE SEQUENCE</scope>
    <source>
        <strain evidence="6">TT6</strain>
    </source>
</reference>
<dbReference type="EMBL" id="CP067420">
    <property type="protein sequence ID" value="QQP91034.1"/>
    <property type="molecule type" value="Genomic_DNA"/>
</dbReference>
<dbReference type="EC" id="3.5.1.28" evidence="2"/>
<evidence type="ECO:0000256" key="4">
    <source>
        <dbReference type="SAM" id="SignalP"/>
    </source>
</evidence>
<dbReference type="Pfam" id="PF01520">
    <property type="entry name" value="Amidase_3"/>
    <property type="match status" value="1"/>
</dbReference>
<evidence type="ECO:0000256" key="2">
    <source>
        <dbReference type="ARBA" id="ARBA00011901"/>
    </source>
</evidence>
<dbReference type="Proteomes" id="UP000595197">
    <property type="component" value="Chromosome"/>
</dbReference>
<dbReference type="Gene3D" id="3.40.630.40">
    <property type="entry name" value="Zn-dependent exopeptidases"/>
    <property type="match status" value="1"/>
</dbReference>
<feature type="signal peptide" evidence="4">
    <location>
        <begin position="1"/>
        <end position="34"/>
    </location>
</feature>
<accession>A0ABX7B9I3</accession>
<gene>
    <name evidence="6" type="ORF">IGS68_07400</name>
</gene>
<dbReference type="InterPro" id="IPR050695">
    <property type="entry name" value="N-acetylmuramoyl_amidase_3"/>
</dbReference>
<protein>
    <recommendedName>
        <fullName evidence="2">N-acetylmuramoyl-L-alanine amidase</fullName>
        <ecNumber evidence="2">3.5.1.28</ecNumber>
    </recommendedName>
</protein>
<dbReference type="PANTHER" id="PTHR30404:SF0">
    <property type="entry name" value="N-ACETYLMURAMOYL-L-ALANINE AMIDASE AMIC"/>
    <property type="match status" value="1"/>
</dbReference>
<dbReference type="RefSeq" id="WP_201078534.1">
    <property type="nucleotide sequence ID" value="NZ_CP067420.1"/>
</dbReference>
<keyword evidence="7" id="KW-1185">Reference proteome</keyword>
<dbReference type="PANTHER" id="PTHR30404">
    <property type="entry name" value="N-ACETYLMURAMOYL-L-ALANINE AMIDASE"/>
    <property type="match status" value="1"/>
</dbReference>
<dbReference type="InterPro" id="IPR002508">
    <property type="entry name" value="MurNAc-LAA_cat"/>
</dbReference>
<evidence type="ECO:0000256" key="3">
    <source>
        <dbReference type="ARBA" id="ARBA00022801"/>
    </source>
</evidence>
<comment type="catalytic activity">
    <reaction evidence="1">
        <text>Hydrolyzes the link between N-acetylmuramoyl residues and L-amino acid residues in certain cell-wall glycopeptides.</text>
        <dbReference type="EC" id="3.5.1.28"/>
    </reaction>
</comment>
<feature type="chain" id="PRO_5045619503" description="N-acetylmuramoyl-L-alanine amidase" evidence="4">
    <location>
        <begin position="35"/>
        <end position="279"/>
    </location>
</feature>
<evidence type="ECO:0000313" key="6">
    <source>
        <dbReference type="EMBL" id="QQP91034.1"/>
    </source>
</evidence>
<keyword evidence="4" id="KW-0732">Signal</keyword>
<name>A0ABX7B9I3_9PROT</name>
<evidence type="ECO:0000256" key="1">
    <source>
        <dbReference type="ARBA" id="ARBA00001561"/>
    </source>
</evidence>
<sequence>MKRRVLLQLALNAPLLGIGTSGLAGLLVPASATAAPANGPQRKPEPPTAAPSRRLLVIDPGHGGRDPGAIGVRGTLEKEITLDIAREIARRLRGVPGVAAKLTRDTDIFLPLAERVAIARDAGADLFISIHADSAPNRDARGLSAYTLSDKASDDFAFALAKQENLADGSGGIDLRHTRPQVAAILSDLVARHTVTASLMAKSSLVEGAGRSLRLLDNPKRSANFAVLKAPDVPSVLIETGFLSNPRDEDLLRDVAQRRRIADVLSRELADVMTSAPFA</sequence>